<organism evidence="2 3">
    <name type="scientific">Coprinellus micaceus</name>
    <name type="common">Glistening ink-cap mushroom</name>
    <name type="synonym">Coprinus micaceus</name>
    <dbReference type="NCBI Taxonomy" id="71717"/>
    <lineage>
        <taxon>Eukaryota</taxon>
        <taxon>Fungi</taxon>
        <taxon>Dikarya</taxon>
        <taxon>Basidiomycota</taxon>
        <taxon>Agaricomycotina</taxon>
        <taxon>Agaricomycetes</taxon>
        <taxon>Agaricomycetidae</taxon>
        <taxon>Agaricales</taxon>
        <taxon>Agaricineae</taxon>
        <taxon>Psathyrellaceae</taxon>
        <taxon>Coprinellus</taxon>
    </lineage>
</organism>
<evidence type="ECO:0000256" key="1">
    <source>
        <dbReference type="SAM" id="MobiDB-lite"/>
    </source>
</evidence>
<proteinExistence type="predicted"/>
<feature type="compositionally biased region" description="Basic residues" evidence="1">
    <location>
        <begin position="92"/>
        <end position="105"/>
    </location>
</feature>
<comment type="caution">
    <text evidence="2">The sequence shown here is derived from an EMBL/GenBank/DDBJ whole genome shotgun (WGS) entry which is preliminary data.</text>
</comment>
<reference evidence="2 3" key="1">
    <citation type="journal article" date="2019" name="Nat. Ecol. Evol.">
        <title>Megaphylogeny resolves global patterns of mushroom evolution.</title>
        <authorList>
            <person name="Varga T."/>
            <person name="Krizsan K."/>
            <person name="Foldi C."/>
            <person name="Dima B."/>
            <person name="Sanchez-Garcia M."/>
            <person name="Sanchez-Ramirez S."/>
            <person name="Szollosi G.J."/>
            <person name="Szarkandi J.G."/>
            <person name="Papp V."/>
            <person name="Albert L."/>
            <person name="Andreopoulos W."/>
            <person name="Angelini C."/>
            <person name="Antonin V."/>
            <person name="Barry K.W."/>
            <person name="Bougher N.L."/>
            <person name="Buchanan P."/>
            <person name="Buyck B."/>
            <person name="Bense V."/>
            <person name="Catcheside P."/>
            <person name="Chovatia M."/>
            <person name="Cooper J."/>
            <person name="Damon W."/>
            <person name="Desjardin D."/>
            <person name="Finy P."/>
            <person name="Geml J."/>
            <person name="Haridas S."/>
            <person name="Hughes K."/>
            <person name="Justo A."/>
            <person name="Karasinski D."/>
            <person name="Kautmanova I."/>
            <person name="Kiss B."/>
            <person name="Kocsube S."/>
            <person name="Kotiranta H."/>
            <person name="LaButti K.M."/>
            <person name="Lechner B.E."/>
            <person name="Liimatainen K."/>
            <person name="Lipzen A."/>
            <person name="Lukacs Z."/>
            <person name="Mihaltcheva S."/>
            <person name="Morgado L.N."/>
            <person name="Niskanen T."/>
            <person name="Noordeloos M.E."/>
            <person name="Ohm R.A."/>
            <person name="Ortiz-Santana B."/>
            <person name="Ovrebo C."/>
            <person name="Racz N."/>
            <person name="Riley R."/>
            <person name="Savchenko A."/>
            <person name="Shiryaev A."/>
            <person name="Soop K."/>
            <person name="Spirin V."/>
            <person name="Szebenyi C."/>
            <person name="Tomsovsky M."/>
            <person name="Tulloss R.E."/>
            <person name="Uehling J."/>
            <person name="Grigoriev I.V."/>
            <person name="Vagvolgyi C."/>
            <person name="Papp T."/>
            <person name="Martin F.M."/>
            <person name="Miettinen O."/>
            <person name="Hibbett D.S."/>
            <person name="Nagy L.G."/>
        </authorList>
    </citation>
    <scope>NUCLEOTIDE SEQUENCE [LARGE SCALE GENOMIC DNA]</scope>
    <source>
        <strain evidence="2 3">FP101781</strain>
    </source>
</reference>
<keyword evidence="3" id="KW-1185">Reference proteome</keyword>
<protein>
    <submittedName>
        <fullName evidence="2">Uncharacterized protein</fullName>
    </submittedName>
</protein>
<dbReference type="EMBL" id="QPFP01000009">
    <property type="protein sequence ID" value="TEB34486.1"/>
    <property type="molecule type" value="Genomic_DNA"/>
</dbReference>
<name>A0A4Y7TJY5_COPMI</name>
<accession>A0A4Y7TJY5</accession>
<feature type="region of interest" description="Disordered" evidence="1">
    <location>
        <begin position="84"/>
        <end position="105"/>
    </location>
</feature>
<gene>
    <name evidence="2" type="ORF">FA13DRAFT_1707389</name>
</gene>
<evidence type="ECO:0000313" key="2">
    <source>
        <dbReference type="EMBL" id="TEB34486.1"/>
    </source>
</evidence>
<sequence>MGTEDVKNQGGLQIDKMESRKVVRGRGVGSLKEKHRSRYGGRVGKSTMGLGWVETEKRLVTVGDERWPRPAIWNNCTGKRQNRLRLEDPRGPRPKLRLGKAPAHHVRGGHFGKLECV</sequence>
<feature type="region of interest" description="Disordered" evidence="1">
    <location>
        <begin position="1"/>
        <end position="46"/>
    </location>
</feature>
<evidence type="ECO:0000313" key="3">
    <source>
        <dbReference type="Proteomes" id="UP000298030"/>
    </source>
</evidence>
<dbReference type="Proteomes" id="UP000298030">
    <property type="component" value="Unassembled WGS sequence"/>
</dbReference>
<dbReference type="AlphaFoldDB" id="A0A4Y7TJY5"/>